<evidence type="ECO:0000313" key="1">
    <source>
        <dbReference type="EMBL" id="KAK9099973.1"/>
    </source>
</evidence>
<gene>
    <name evidence="1" type="ORF">Scep_023403</name>
</gene>
<dbReference type="AlphaFoldDB" id="A0AAP0HSR6"/>
<dbReference type="Proteomes" id="UP001419268">
    <property type="component" value="Unassembled WGS sequence"/>
</dbReference>
<name>A0AAP0HSR6_9MAGN</name>
<reference evidence="1 2" key="1">
    <citation type="submission" date="2024-01" db="EMBL/GenBank/DDBJ databases">
        <title>Genome assemblies of Stephania.</title>
        <authorList>
            <person name="Yang L."/>
        </authorList>
    </citation>
    <scope>NUCLEOTIDE SEQUENCE [LARGE SCALE GENOMIC DNA]</scope>
    <source>
        <strain evidence="1">JXDWG</strain>
        <tissue evidence="1">Leaf</tissue>
    </source>
</reference>
<keyword evidence="2" id="KW-1185">Reference proteome</keyword>
<protein>
    <submittedName>
        <fullName evidence="1">Uncharacterized protein</fullName>
    </submittedName>
</protein>
<organism evidence="1 2">
    <name type="scientific">Stephania cephalantha</name>
    <dbReference type="NCBI Taxonomy" id="152367"/>
    <lineage>
        <taxon>Eukaryota</taxon>
        <taxon>Viridiplantae</taxon>
        <taxon>Streptophyta</taxon>
        <taxon>Embryophyta</taxon>
        <taxon>Tracheophyta</taxon>
        <taxon>Spermatophyta</taxon>
        <taxon>Magnoliopsida</taxon>
        <taxon>Ranunculales</taxon>
        <taxon>Menispermaceae</taxon>
        <taxon>Menispermoideae</taxon>
        <taxon>Cissampelideae</taxon>
        <taxon>Stephania</taxon>
    </lineage>
</organism>
<comment type="caution">
    <text evidence="1">The sequence shown here is derived from an EMBL/GenBank/DDBJ whole genome shotgun (WGS) entry which is preliminary data.</text>
</comment>
<accession>A0AAP0HSR6</accession>
<proteinExistence type="predicted"/>
<sequence length="76" mass="8303">MAAATAPRIEITTTERRPRVKVATTGGIQTTEADGWQTLVAPDGEMDAEAVAGETKWEVQEDGNRWEGWLYGIPKS</sequence>
<evidence type="ECO:0000313" key="2">
    <source>
        <dbReference type="Proteomes" id="UP001419268"/>
    </source>
</evidence>
<dbReference type="EMBL" id="JBBNAG010000010">
    <property type="protein sequence ID" value="KAK9099973.1"/>
    <property type="molecule type" value="Genomic_DNA"/>
</dbReference>